<reference evidence="2" key="1">
    <citation type="submission" date="2018-11" db="EMBL/GenBank/DDBJ databases">
        <authorList>
            <consortium name="Genoscope - CEA"/>
            <person name="William W."/>
        </authorList>
    </citation>
    <scope>NUCLEOTIDE SEQUENCE</scope>
</reference>
<accession>A0A3P6GN60</accession>
<dbReference type="SUPFAM" id="SSF49870">
    <property type="entry name" value="Osmotin, thaumatin-like protein"/>
    <property type="match status" value="1"/>
</dbReference>
<protein>
    <recommendedName>
        <fullName evidence="3">DOMON domain-containing protein</fullName>
    </recommendedName>
</protein>
<name>A0A3P6GN60_BRAOL</name>
<dbReference type="InterPro" id="IPR037176">
    <property type="entry name" value="Osmotin/thaumatin-like_sf"/>
</dbReference>
<proteinExistence type="predicted"/>
<sequence>MARRLHAIFLLALHLFVSGVLSGSILTIENKCDQTVWSIVFSWESQISNTGFTLRRGES</sequence>
<evidence type="ECO:0000313" key="2">
    <source>
        <dbReference type="EMBL" id="VDD55329.1"/>
    </source>
</evidence>
<evidence type="ECO:0000256" key="1">
    <source>
        <dbReference type="SAM" id="SignalP"/>
    </source>
</evidence>
<organism evidence="2">
    <name type="scientific">Brassica oleracea</name>
    <name type="common">Wild cabbage</name>
    <dbReference type="NCBI Taxonomy" id="3712"/>
    <lineage>
        <taxon>Eukaryota</taxon>
        <taxon>Viridiplantae</taxon>
        <taxon>Streptophyta</taxon>
        <taxon>Embryophyta</taxon>
        <taxon>Tracheophyta</taxon>
        <taxon>Spermatophyta</taxon>
        <taxon>Magnoliopsida</taxon>
        <taxon>eudicotyledons</taxon>
        <taxon>Gunneridae</taxon>
        <taxon>Pentapetalae</taxon>
        <taxon>rosids</taxon>
        <taxon>malvids</taxon>
        <taxon>Brassicales</taxon>
        <taxon>Brassicaceae</taxon>
        <taxon>Brassiceae</taxon>
        <taxon>Brassica</taxon>
    </lineage>
</organism>
<dbReference type="EMBL" id="LR031879">
    <property type="protein sequence ID" value="VDD55329.1"/>
    <property type="molecule type" value="Genomic_DNA"/>
</dbReference>
<feature type="chain" id="PRO_5018338704" description="DOMON domain-containing protein" evidence="1">
    <location>
        <begin position="23"/>
        <end position="59"/>
    </location>
</feature>
<keyword evidence="1" id="KW-0732">Signal</keyword>
<evidence type="ECO:0008006" key="3">
    <source>
        <dbReference type="Google" id="ProtNLM"/>
    </source>
</evidence>
<gene>
    <name evidence="2" type="ORF">BOLC8T48558H</name>
</gene>
<dbReference type="AlphaFoldDB" id="A0A3P6GN60"/>
<feature type="signal peptide" evidence="1">
    <location>
        <begin position="1"/>
        <end position="22"/>
    </location>
</feature>